<feature type="transmembrane region" description="Helical" evidence="1">
    <location>
        <begin position="321"/>
        <end position="341"/>
    </location>
</feature>
<feature type="transmembrane region" description="Helical" evidence="1">
    <location>
        <begin position="85"/>
        <end position="103"/>
    </location>
</feature>
<dbReference type="PANTHER" id="PTHR43424:SF1">
    <property type="entry name" value="LOCUS PUTATIVE PROTEIN 1-RELATED"/>
    <property type="match status" value="1"/>
</dbReference>
<feature type="transmembrane region" description="Helical" evidence="1">
    <location>
        <begin position="353"/>
        <end position="372"/>
    </location>
</feature>
<keyword evidence="1" id="KW-0812">Transmembrane</keyword>
<feature type="transmembrane region" description="Helical" evidence="1">
    <location>
        <begin position="109"/>
        <end position="131"/>
    </location>
</feature>
<evidence type="ECO:0000256" key="1">
    <source>
        <dbReference type="SAM" id="Phobius"/>
    </source>
</evidence>
<dbReference type="PANTHER" id="PTHR43424">
    <property type="entry name" value="LOCUS PUTATIVE PROTEIN 1-RELATED"/>
    <property type="match status" value="1"/>
</dbReference>
<feature type="transmembrane region" description="Helical" evidence="1">
    <location>
        <begin position="143"/>
        <end position="161"/>
    </location>
</feature>
<keyword evidence="1" id="KW-0472">Membrane</keyword>
<feature type="transmembrane region" description="Helical" evidence="1">
    <location>
        <begin position="286"/>
        <end position="309"/>
    </location>
</feature>
<evidence type="ECO:0000313" key="3">
    <source>
        <dbReference type="Proteomes" id="UP000033924"/>
    </source>
</evidence>
<sequence length="423" mass="47648">MRYSVLSNAAWMMSEKVVSVFSVIFVTSYVAKSFGPVIFGQIAFSASLFSIIQTIAIFGTETILFKNISKSTTRGIRLMAVATQLRITLLLSLSVPILIYIWITMRENFLIFAVASFLSAIFVTQDIFSVYNNARLASRMNTFANSMGMVFSFALSYSIVWFRLSPLWLSLSIISVTFLPYLIKRNMFYQANSISPPPKRRQRSYLRHLFQAGLPLAISSVFIAVQVKLAQFFLVGVGSAHQLGLFTAANTISTSWIFIPAAIITSSFAEIFRERTDIAEKLTARLYGYVMAISLLMLLVVALFGKYLISKLYGQDYAESVSLVTLLSVATCFSAMGTIAYRYMIKEGGFNYLLVKIVFLVTISVMTNWYFIRCWGLTGAAWSVLITELLSLTVMNYFFKNGVILKIQLSSLNYKTYKLRQKC</sequence>
<reference evidence="2 3" key="1">
    <citation type="submission" date="2015-01" db="EMBL/GenBank/DDBJ databases">
        <title>Erwinia tracheiphila.</title>
        <authorList>
            <person name="Shapiro L.R."/>
        </authorList>
    </citation>
    <scope>NUCLEOTIDE SEQUENCE [LARGE SCALE GENOMIC DNA]</scope>
    <source>
        <strain evidence="2 3">BuffGH</strain>
    </source>
</reference>
<organism evidence="2 3">
    <name type="scientific">Erwinia tracheiphila</name>
    <dbReference type="NCBI Taxonomy" id="65700"/>
    <lineage>
        <taxon>Bacteria</taxon>
        <taxon>Pseudomonadati</taxon>
        <taxon>Pseudomonadota</taxon>
        <taxon>Gammaproteobacteria</taxon>
        <taxon>Enterobacterales</taxon>
        <taxon>Erwiniaceae</taxon>
        <taxon>Erwinia</taxon>
    </lineage>
</organism>
<feature type="transmembrane region" description="Helical" evidence="1">
    <location>
        <begin position="245"/>
        <end position="265"/>
    </location>
</feature>
<name>A0A0M2KIM5_9GAMM</name>
<keyword evidence="3" id="KW-1185">Reference proteome</keyword>
<evidence type="ECO:0000313" key="2">
    <source>
        <dbReference type="EMBL" id="KKF37088.1"/>
    </source>
</evidence>
<dbReference type="InterPro" id="IPR052556">
    <property type="entry name" value="PolySynth_Transporter"/>
</dbReference>
<feature type="transmembrane region" description="Helical" evidence="1">
    <location>
        <begin position="204"/>
        <end position="225"/>
    </location>
</feature>
<dbReference type="STRING" id="65700.SY86_19340"/>
<accession>A0A0M2KIM5</accession>
<keyword evidence="1" id="KW-1133">Transmembrane helix</keyword>
<dbReference type="PATRIC" id="fig|65700.7.peg.4812"/>
<gene>
    <name evidence="2" type="ORF">SY86_19340</name>
</gene>
<dbReference type="RefSeq" id="WP_040465459.1">
    <property type="nucleotide sequence ID" value="NZ_CP089932.1"/>
</dbReference>
<dbReference type="EMBL" id="JXNU01000003">
    <property type="protein sequence ID" value="KKF37088.1"/>
    <property type="molecule type" value="Genomic_DNA"/>
</dbReference>
<comment type="caution">
    <text evidence="2">The sequence shown here is derived from an EMBL/GenBank/DDBJ whole genome shotgun (WGS) entry which is preliminary data.</text>
</comment>
<proteinExistence type="predicted"/>
<dbReference type="Proteomes" id="UP000033924">
    <property type="component" value="Unassembled WGS sequence"/>
</dbReference>
<feature type="transmembrane region" description="Helical" evidence="1">
    <location>
        <begin position="378"/>
        <end position="399"/>
    </location>
</feature>
<feature type="transmembrane region" description="Helical" evidence="1">
    <location>
        <begin position="42"/>
        <end position="64"/>
    </location>
</feature>
<dbReference type="AlphaFoldDB" id="A0A0M2KIM5"/>
<protein>
    <submittedName>
        <fullName evidence="2">Polysaccharide biosynthesis protein</fullName>
    </submittedName>
</protein>
<feature type="transmembrane region" description="Helical" evidence="1">
    <location>
        <begin position="167"/>
        <end position="183"/>
    </location>
</feature>